<proteinExistence type="predicted"/>
<dbReference type="EMBL" id="BMVC01000003">
    <property type="protein sequence ID" value="GHC88506.1"/>
    <property type="molecule type" value="Genomic_DNA"/>
</dbReference>
<dbReference type="AlphaFoldDB" id="A0A918WVX2"/>
<evidence type="ECO:0000313" key="2">
    <source>
        <dbReference type="Proteomes" id="UP000638353"/>
    </source>
</evidence>
<organism evidence="1 2">
    <name type="scientific">Streptomyces finlayi</name>
    <dbReference type="NCBI Taxonomy" id="67296"/>
    <lineage>
        <taxon>Bacteria</taxon>
        <taxon>Bacillati</taxon>
        <taxon>Actinomycetota</taxon>
        <taxon>Actinomycetes</taxon>
        <taxon>Kitasatosporales</taxon>
        <taxon>Streptomycetaceae</taxon>
        <taxon>Streptomyces</taxon>
    </lineage>
</organism>
<comment type="caution">
    <text evidence="1">The sequence shown here is derived from an EMBL/GenBank/DDBJ whole genome shotgun (WGS) entry which is preliminary data.</text>
</comment>
<evidence type="ECO:0000313" key="1">
    <source>
        <dbReference type="EMBL" id="GHC88506.1"/>
    </source>
</evidence>
<accession>A0A918WVX2</accession>
<reference evidence="1" key="1">
    <citation type="journal article" date="2014" name="Int. J. Syst. Evol. Microbiol.">
        <title>Complete genome sequence of Corynebacterium casei LMG S-19264T (=DSM 44701T), isolated from a smear-ripened cheese.</title>
        <authorList>
            <consortium name="US DOE Joint Genome Institute (JGI-PGF)"/>
            <person name="Walter F."/>
            <person name="Albersmeier A."/>
            <person name="Kalinowski J."/>
            <person name="Ruckert C."/>
        </authorList>
    </citation>
    <scope>NUCLEOTIDE SEQUENCE</scope>
    <source>
        <strain evidence="1">JCM 4637</strain>
    </source>
</reference>
<name>A0A918WVX2_9ACTN</name>
<reference evidence="1" key="2">
    <citation type="submission" date="2020-09" db="EMBL/GenBank/DDBJ databases">
        <authorList>
            <person name="Sun Q."/>
            <person name="Ohkuma M."/>
        </authorList>
    </citation>
    <scope>NUCLEOTIDE SEQUENCE</scope>
    <source>
        <strain evidence="1">JCM 4637</strain>
    </source>
</reference>
<dbReference type="Proteomes" id="UP000638353">
    <property type="component" value="Unassembled WGS sequence"/>
</dbReference>
<protein>
    <submittedName>
        <fullName evidence="1">Uncharacterized protein</fullName>
    </submittedName>
</protein>
<sequence length="78" mass="8384">MISRIDQAADQVAELESAKGRAERALSAVLASVTGSFVSTREDPEVCMFRLALDGIERDLDKARANLAALRLAAHRAS</sequence>
<gene>
    <name evidence="1" type="ORF">GCM10010334_21260</name>
</gene>